<evidence type="ECO:0000259" key="2">
    <source>
        <dbReference type="PROSITE" id="PS50943"/>
    </source>
</evidence>
<name>A0AAQ3VX23_9ENTE</name>
<accession>A0AAQ3VX23</accession>
<dbReference type="AlphaFoldDB" id="A0AAQ3VX23"/>
<evidence type="ECO:0000313" key="3">
    <source>
        <dbReference type="EMBL" id="WYJ91059.1"/>
    </source>
</evidence>
<evidence type="ECO:0000313" key="4">
    <source>
        <dbReference type="Proteomes" id="UP000195141"/>
    </source>
</evidence>
<keyword evidence="1" id="KW-0238">DNA-binding</keyword>
<dbReference type="GO" id="GO:0003677">
    <property type="term" value="F:DNA binding"/>
    <property type="evidence" value="ECO:0007669"/>
    <property type="project" value="UniProtKB-KW"/>
</dbReference>
<organism evidence="3 4">
    <name type="scientific">Candidatus Enterococcus clewellii</name>
    <dbReference type="NCBI Taxonomy" id="1834193"/>
    <lineage>
        <taxon>Bacteria</taxon>
        <taxon>Bacillati</taxon>
        <taxon>Bacillota</taxon>
        <taxon>Bacilli</taxon>
        <taxon>Lactobacillales</taxon>
        <taxon>Enterococcaceae</taxon>
        <taxon>Enterococcus</taxon>
    </lineage>
</organism>
<dbReference type="InterPro" id="IPR001387">
    <property type="entry name" value="Cro/C1-type_HTH"/>
</dbReference>
<dbReference type="SUPFAM" id="SSF47413">
    <property type="entry name" value="lambda repressor-like DNA-binding domains"/>
    <property type="match status" value="1"/>
</dbReference>
<dbReference type="EMBL" id="CP147247">
    <property type="protein sequence ID" value="WYJ91059.1"/>
    <property type="molecule type" value="Genomic_DNA"/>
</dbReference>
<proteinExistence type="predicted"/>
<protein>
    <recommendedName>
        <fullName evidence="2">HTH cro/C1-type domain-containing protein</fullName>
    </recommendedName>
</protein>
<dbReference type="CDD" id="cd00093">
    <property type="entry name" value="HTH_XRE"/>
    <property type="match status" value="1"/>
</dbReference>
<dbReference type="PANTHER" id="PTHR46558">
    <property type="entry name" value="TRACRIPTIONAL REGULATORY PROTEIN-RELATED-RELATED"/>
    <property type="match status" value="1"/>
</dbReference>
<dbReference type="Gene3D" id="1.10.260.40">
    <property type="entry name" value="lambda repressor-like DNA-binding domains"/>
    <property type="match status" value="1"/>
</dbReference>
<dbReference type="RefSeq" id="WP_339101660.1">
    <property type="nucleotide sequence ID" value="NZ_CP147247.1"/>
</dbReference>
<reference evidence="3" key="2">
    <citation type="submission" date="2024-03" db="EMBL/GenBank/DDBJ databases">
        <title>The Genome Sequence of Enterococcus sp. DIV0242b.</title>
        <authorList>
            <consortium name="The Broad Institute Genomics Platform"/>
            <consortium name="The Broad Institute Microbial Omics Core"/>
            <consortium name="The Broad Institute Genomic Center for Infectious Diseases"/>
            <person name="Earl A."/>
            <person name="Manson A."/>
            <person name="Gilmore M."/>
            <person name="Schwartman J."/>
            <person name="Shea T."/>
            <person name="Abouelleil A."/>
            <person name="Cao P."/>
            <person name="Chapman S."/>
            <person name="Cusick C."/>
            <person name="Young S."/>
            <person name="Neafsey D."/>
            <person name="Nusbaum C."/>
            <person name="Birren B."/>
        </authorList>
    </citation>
    <scope>NUCLEOTIDE SEQUENCE</scope>
    <source>
        <strain evidence="3">9E7_DIV0242</strain>
    </source>
</reference>
<dbReference type="PANTHER" id="PTHR46558:SF3">
    <property type="entry name" value="TRANSCRIPTIONAL REGULATOR"/>
    <property type="match status" value="1"/>
</dbReference>
<keyword evidence="4" id="KW-1185">Reference proteome</keyword>
<dbReference type="SMART" id="SM00530">
    <property type="entry name" value="HTH_XRE"/>
    <property type="match status" value="1"/>
</dbReference>
<reference evidence="3" key="1">
    <citation type="submission" date="2017-05" db="EMBL/GenBank/DDBJ databases">
        <authorList>
            <consortium name="The Broad Institute Genomics Platform"/>
            <consortium name="The Broad Institute Genomic Center for Infectious Diseases"/>
            <person name="Earl A."/>
            <person name="Manson A."/>
            <person name="Schwartman J."/>
            <person name="Gilmore M."/>
            <person name="Abouelleil A."/>
            <person name="Cao P."/>
            <person name="Chapman S."/>
            <person name="Cusick C."/>
            <person name="Shea T."/>
            <person name="Young S."/>
            <person name="Neafsey D."/>
            <person name="Nusbaum C."/>
            <person name="Birren B."/>
        </authorList>
    </citation>
    <scope>NUCLEOTIDE SEQUENCE</scope>
    <source>
        <strain evidence="3">9E7_DIV0242</strain>
    </source>
</reference>
<evidence type="ECO:0000256" key="1">
    <source>
        <dbReference type="ARBA" id="ARBA00023125"/>
    </source>
</evidence>
<dbReference type="PROSITE" id="PS50943">
    <property type="entry name" value="HTH_CROC1"/>
    <property type="match status" value="1"/>
</dbReference>
<feature type="domain" description="HTH cro/C1-type" evidence="2">
    <location>
        <begin position="11"/>
        <end position="65"/>
    </location>
</feature>
<dbReference type="Proteomes" id="UP000195141">
    <property type="component" value="Chromosome"/>
</dbReference>
<dbReference type="InterPro" id="IPR010982">
    <property type="entry name" value="Lambda_DNA-bd_dom_sf"/>
</dbReference>
<gene>
    <name evidence="3" type="ORF">A5888_002827</name>
</gene>
<sequence>MNLSKYIGNKIKYYREQRNLTQDDLSELLNTTRQSISRYETGERKANQDILFELAEIFKVKVDDFFPIRYPDEEKNTLMLNEESEPYVVSKMYNFKDDEQELLDRYRNLSKSSKDAVLRFVIDLEIQGFVSGIKTDDYLGLAKELSKSSIVSIRELAQYAVRNLEENGKVRKAIKDLLLDCKIFVDENRTNTAEFINIKRKIYETLLPLSMFSVAYDQKISIIGDFADHFRLSEEFTIEALNYYAATKGTVFEYISSLSEYIIDVSNIPLEYINEDSGNAEIIIKEKEKN</sequence>
<dbReference type="Pfam" id="PF01381">
    <property type="entry name" value="HTH_3"/>
    <property type="match status" value="1"/>
</dbReference>